<dbReference type="AlphaFoldDB" id="A0A0V0J6X9"/>
<feature type="compositionally biased region" description="Basic and acidic residues" evidence="1">
    <location>
        <begin position="286"/>
        <end position="298"/>
    </location>
</feature>
<feature type="domain" description="Cwf19-like C-terminal" evidence="2">
    <location>
        <begin position="325"/>
        <end position="441"/>
    </location>
</feature>
<reference evidence="3" key="1">
    <citation type="submission" date="2016-01" db="EMBL/GenBank/DDBJ databases">
        <title>Reference transcriptome for the parasite Schistocephalus solidus: insights into the molecular evolution of parasitism.</title>
        <authorList>
            <person name="Hebert F.O."/>
            <person name="Grambauer S."/>
            <person name="Barber I."/>
            <person name="Landry C.R."/>
            <person name="Aubin-Horth N."/>
        </authorList>
    </citation>
    <scope>NUCLEOTIDE SEQUENCE</scope>
</reference>
<dbReference type="PANTHER" id="PTHR12072:SF4">
    <property type="entry name" value="CWF19-LIKE PROTEIN 1"/>
    <property type="match status" value="1"/>
</dbReference>
<protein>
    <submittedName>
        <fullName evidence="3">CWF19-like protein 1</fullName>
    </submittedName>
</protein>
<dbReference type="Pfam" id="PF04677">
    <property type="entry name" value="CwfJ_C_1"/>
    <property type="match status" value="1"/>
</dbReference>
<dbReference type="InterPro" id="IPR006768">
    <property type="entry name" value="Cwf19-like_C_dom-1"/>
</dbReference>
<evidence type="ECO:0000313" key="3">
    <source>
        <dbReference type="EMBL" id="JAP61302.1"/>
    </source>
</evidence>
<dbReference type="GO" id="GO:0000398">
    <property type="term" value="P:mRNA splicing, via spliceosome"/>
    <property type="evidence" value="ECO:0007669"/>
    <property type="project" value="TreeGrafter"/>
</dbReference>
<dbReference type="GO" id="GO:0061632">
    <property type="term" value="F:RNA lariat debranching enzyme activator activity"/>
    <property type="evidence" value="ECO:0007669"/>
    <property type="project" value="TreeGrafter"/>
</dbReference>
<accession>A0A0V0J6X9</accession>
<dbReference type="GO" id="GO:0071014">
    <property type="term" value="C:post-mRNA release spliceosomal complex"/>
    <property type="evidence" value="ECO:0007669"/>
    <property type="project" value="TreeGrafter"/>
</dbReference>
<dbReference type="SUPFAM" id="SSF54197">
    <property type="entry name" value="HIT-like"/>
    <property type="match status" value="1"/>
</dbReference>
<sequence length="526" mass="58846">MDSCKILICGDVRGKLKLLYSRISKVLKAAGPFEALFCIGDFFGEDTKDLEYYSDNPNNVPISTFILSPTSPQAMSYISDLNGCEICPNIKFLGQHGTYSTLSGLRIVYVSLNFDPDAGSASWSSELPGLDSDPSFSGVDLLLTCQWPKYIVSPNDKIFDSVETLSSVAMSHIAQAVKPRYHFAASAGLFYERKPYRNHRVLQEKERHVTRFIGLAEVGNKENLKYLYALKVTPVEKMSRSELVAQPPDATDNPYWDQLKKIIRPPPKETEVQTEQFFYALPAKRSGKDQSNREDGGRRKSWKLRKFADGTPSDDTDDKSVNTNNPPVRNTQDGCWFCLGNPQVAKHLVVTIATQAYLAMPRGPLVKDHLLILTVGHYQNWMACPVSVRKDIDSYKTSLRAMYKAEGKAMVAFERNFKTHHYQLQVIPVPFCVAAEVKKAFLTLSQTLEGSPCRLESLPKSAALEDPVAAHAAALIRCIGSITFSRLNSLTVFGIYRLTLSDEEYGSSLMLEVVEFIEKTALMWCV</sequence>
<dbReference type="PANTHER" id="PTHR12072">
    <property type="entry name" value="CWF19, CELL CYCLE CONTROL PROTEIN"/>
    <property type="match status" value="1"/>
</dbReference>
<feature type="region of interest" description="Disordered" evidence="1">
    <location>
        <begin position="283"/>
        <end position="327"/>
    </location>
</feature>
<dbReference type="InterPro" id="IPR036265">
    <property type="entry name" value="HIT-like_sf"/>
</dbReference>
<gene>
    <name evidence="3" type="primary">C19L1</name>
    <name evidence="3" type="ORF">TR123394</name>
</gene>
<name>A0A0V0J6X9_SCHSO</name>
<evidence type="ECO:0000259" key="2">
    <source>
        <dbReference type="Pfam" id="PF04677"/>
    </source>
</evidence>
<organism evidence="3">
    <name type="scientific">Schistocephalus solidus</name>
    <name type="common">Tapeworm</name>
    <dbReference type="NCBI Taxonomy" id="70667"/>
    <lineage>
        <taxon>Eukaryota</taxon>
        <taxon>Metazoa</taxon>
        <taxon>Spiralia</taxon>
        <taxon>Lophotrochozoa</taxon>
        <taxon>Platyhelminthes</taxon>
        <taxon>Cestoda</taxon>
        <taxon>Eucestoda</taxon>
        <taxon>Diphyllobothriidea</taxon>
        <taxon>Diphyllobothriidae</taxon>
        <taxon>Schistocephalus</taxon>
    </lineage>
</organism>
<dbReference type="EMBL" id="GEEE01001923">
    <property type="protein sequence ID" value="JAP61302.1"/>
    <property type="molecule type" value="Transcribed_RNA"/>
</dbReference>
<dbReference type="CDD" id="cd07380">
    <property type="entry name" value="MPP_CWF19_N"/>
    <property type="match status" value="1"/>
</dbReference>
<dbReference type="InterPro" id="IPR040194">
    <property type="entry name" value="Cwf19-like"/>
</dbReference>
<proteinExistence type="predicted"/>
<evidence type="ECO:0000256" key="1">
    <source>
        <dbReference type="SAM" id="MobiDB-lite"/>
    </source>
</evidence>